<reference evidence="2 3" key="1">
    <citation type="journal article" date="2019" name="Mol. Ecol. Resour.">
        <title>Chromosome-level genome assembly of Triplophysa tibetana, a fish adapted to the harsh high-altitude environment of the Tibetan Plateau.</title>
        <authorList>
            <person name="Yang X."/>
            <person name="Liu H."/>
            <person name="Ma Z."/>
            <person name="Zou Y."/>
            <person name="Zou M."/>
            <person name="Mao Y."/>
            <person name="Li X."/>
            <person name="Wang H."/>
            <person name="Chen T."/>
            <person name="Wang W."/>
            <person name="Yang R."/>
        </authorList>
    </citation>
    <scope>NUCLEOTIDE SEQUENCE [LARGE SCALE GENOMIC DNA]</scope>
    <source>
        <strain evidence="2">TTIB1903HZAU</strain>
        <tissue evidence="2">Muscle</tissue>
    </source>
</reference>
<accession>A0A5A9NKE6</accession>
<name>A0A5A9NKE6_9TELE</name>
<sequence length="100" mass="10979">MADMVRETGAKEEQKGSPLAGNYALYPDAEKGKGKQFTPPSPTYMPPHVAPFSVGFSFVDEHIINPDVELIATAEPVSNIHVCAGCRAFRRVEIKRHNDP</sequence>
<organism evidence="2 3">
    <name type="scientific">Triplophysa tibetana</name>
    <dbReference type="NCBI Taxonomy" id="1572043"/>
    <lineage>
        <taxon>Eukaryota</taxon>
        <taxon>Metazoa</taxon>
        <taxon>Chordata</taxon>
        <taxon>Craniata</taxon>
        <taxon>Vertebrata</taxon>
        <taxon>Euteleostomi</taxon>
        <taxon>Actinopterygii</taxon>
        <taxon>Neopterygii</taxon>
        <taxon>Teleostei</taxon>
        <taxon>Ostariophysi</taxon>
        <taxon>Cypriniformes</taxon>
        <taxon>Nemacheilidae</taxon>
        <taxon>Triplophysa</taxon>
    </lineage>
</organism>
<feature type="compositionally biased region" description="Basic and acidic residues" evidence="1">
    <location>
        <begin position="1"/>
        <end position="15"/>
    </location>
</feature>
<dbReference type="Proteomes" id="UP000324632">
    <property type="component" value="Chromosome 17"/>
</dbReference>
<dbReference type="EMBL" id="SOYY01000017">
    <property type="protein sequence ID" value="KAA0709459.1"/>
    <property type="molecule type" value="Genomic_DNA"/>
</dbReference>
<comment type="caution">
    <text evidence="2">The sequence shown here is derived from an EMBL/GenBank/DDBJ whole genome shotgun (WGS) entry which is preliminary data.</text>
</comment>
<evidence type="ECO:0000313" key="2">
    <source>
        <dbReference type="EMBL" id="KAA0709459.1"/>
    </source>
</evidence>
<proteinExistence type="predicted"/>
<protein>
    <submittedName>
        <fullName evidence="2">Uncharacterized protein</fullName>
    </submittedName>
</protein>
<keyword evidence="3" id="KW-1185">Reference proteome</keyword>
<gene>
    <name evidence="2" type="ORF">E1301_Tti004116</name>
</gene>
<evidence type="ECO:0000256" key="1">
    <source>
        <dbReference type="SAM" id="MobiDB-lite"/>
    </source>
</evidence>
<feature type="region of interest" description="Disordered" evidence="1">
    <location>
        <begin position="1"/>
        <end position="42"/>
    </location>
</feature>
<evidence type="ECO:0000313" key="3">
    <source>
        <dbReference type="Proteomes" id="UP000324632"/>
    </source>
</evidence>
<dbReference type="AlphaFoldDB" id="A0A5A9NKE6"/>